<keyword evidence="6 13" id="KW-0812">Transmembrane</keyword>
<dbReference type="NCBIfam" id="TIGR03593">
    <property type="entry name" value="yidC_nterm"/>
    <property type="match status" value="1"/>
</dbReference>
<comment type="subunit">
    <text evidence="13">Interacts with the Sec translocase complex via SecD. Specifically interacts with transmembrane segments of nascent integral membrane proteins during membrane integration.</text>
</comment>
<dbReference type="InterPro" id="IPR019998">
    <property type="entry name" value="Membr_insert_YidC"/>
</dbReference>
<feature type="compositionally biased region" description="Low complexity" evidence="14">
    <location>
        <begin position="58"/>
        <end position="72"/>
    </location>
</feature>
<comment type="similarity">
    <text evidence="2 13">Belongs to the OXA1/ALB3/YidC family. Type 1 subfamily.</text>
</comment>
<feature type="transmembrane region" description="Helical" evidence="13">
    <location>
        <begin position="428"/>
        <end position="449"/>
    </location>
</feature>
<evidence type="ECO:0000256" key="13">
    <source>
        <dbReference type="HAMAP-Rule" id="MF_01810"/>
    </source>
</evidence>
<name>A0ABS1E573_9GAMM</name>
<dbReference type="HAMAP" id="MF_01810">
    <property type="entry name" value="YidC_type1"/>
    <property type="match status" value="1"/>
</dbReference>
<evidence type="ECO:0000256" key="1">
    <source>
        <dbReference type="ARBA" id="ARBA00004429"/>
    </source>
</evidence>
<feature type="transmembrane region" description="Helical" evidence="13">
    <location>
        <begin position="363"/>
        <end position="384"/>
    </location>
</feature>
<sequence length="547" mass="61391">MENQRLILLIALAGIGLMLYFSWEREQMEPAQEPVAAEESAAAAEAPASPGRTGAPGGQAAPAGSGQAAPQAQGGGGPRVEVETDLLSVEISARGGDIRRVELLEHLKEAGGSEPYRLMGDSGEPFYIAQSGLSGAELAPGREARFQVASESYELGPDQEELEVPLVWSKDGIEVRKVYTFHRDSYLVDVRHEVRNASGEQWRGFQYLQLRRQPDPAGMTPWYIRTFTGGALYTPEEQFSRIPFDEMAESNLSKDVTNGWGGILQHYFIGVIIPERDVAHRFYTRSLPNETYVLGASSPWLEVPAGESGQVTNRLYVGPKEQDRLTAIDAQDLRLTVDYGFLTILANPLFWALDKVQDVVKNWGAAIIVLTLLIKLAFYKLSAISYRSMAKMRKVQPKMQEIRERYADDRQQMNQALMELYKKEQINPLGGCLPILVQIPVFIALYWVLLESVEIRHAPFMLWIQDLSSRDPYFILPLLMGATMLLQMRLNPPPVDPIQKRVMQVLPFVFTGFFMLFPAGLVLYWLTNNLLSIAQQWHIMRSVEKAA</sequence>
<dbReference type="Proteomes" id="UP000738126">
    <property type="component" value="Unassembled WGS sequence"/>
</dbReference>
<keyword evidence="4 13" id="KW-0813">Transport</keyword>
<dbReference type="EMBL" id="NRSH01000017">
    <property type="protein sequence ID" value="MBK1725969.1"/>
    <property type="molecule type" value="Genomic_DNA"/>
</dbReference>
<comment type="function">
    <text evidence="13">Required for the insertion and/or proper folding and/or complex formation of integral membrane proteins into the membrane. Involved in integration of membrane proteins that insert both dependently and independently of the Sec translocase complex, as well as at least some lipoproteins. Aids folding of multispanning membrane proteins.</text>
</comment>
<feature type="domain" description="Membrane insertase YidC/Oxa/ALB C-terminal" evidence="15">
    <location>
        <begin position="363"/>
        <end position="541"/>
    </location>
</feature>
<evidence type="ECO:0000259" key="15">
    <source>
        <dbReference type="Pfam" id="PF02096"/>
    </source>
</evidence>
<dbReference type="InterPro" id="IPR047196">
    <property type="entry name" value="YidC_ALB_C"/>
</dbReference>
<evidence type="ECO:0000313" key="18">
    <source>
        <dbReference type="Proteomes" id="UP000738126"/>
    </source>
</evidence>
<dbReference type="NCBIfam" id="NF002352">
    <property type="entry name" value="PRK01318.1-3"/>
    <property type="match status" value="1"/>
</dbReference>
<dbReference type="NCBIfam" id="TIGR03592">
    <property type="entry name" value="yidC_oxa1_cterm"/>
    <property type="match status" value="1"/>
</dbReference>
<dbReference type="PANTHER" id="PTHR12428">
    <property type="entry name" value="OXA1"/>
    <property type="match status" value="1"/>
</dbReference>
<keyword evidence="7 13" id="KW-0653">Protein transport</keyword>
<dbReference type="InterPro" id="IPR028055">
    <property type="entry name" value="YidC/Oxa/ALB_C"/>
</dbReference>
<evidence type="ECO:0000256" key="5">
    <source>
        <dbReference type="ARBA" id="ARBA00022475"/>
    </source>
</evidence>
<keyword evidence="9 13" id="KW-0472">Membrane</keyword>
<evidence type="ECO:0000256" key="4">
    <source>
        <dbReference type="ARBA" id="ARBA00022448"/>
    </source>
</evidence>
<evidence type="ECO:0000259" key="16">
    <source>
        <dbReference type="Pfam" id="PF14849"/>
    </source>
</evidence>
<evidence type="ECO:0000256" key="8">
    <source>
        <dbReference type="ARBA" id="ARBA00022989"/>
    </source>
</evidence>
<dbReference type="CDD" id="cd20070">
    <property type="entry name" value="5TM_YidC_Alb3"/>
    <property type="match status" value="1"/>
</dbReference>
<protein>
    <recommendedName>
        <fullName evidence="3 13">Membrane protein insertase YidC</fullName>
    </recommendedName>
    <alternativeName>
        <fullName evidence="12 13">Foldase YidC</fullName>
    </alternativeName>
    <alternativeName>
        <fullName evidence="11 13">Membrane integrase YidC</fullName>
    </alternativeName>
    <alternativeName>
        <fullName evidence="13">Membrane protein YidC</fullName>
    </alternativeName>
</protein>
<feature type="compositionally biased region" description="Low complexity" evidence="14">
    <location>
        <begin position="31"/>
        <end position="50"/>
    </location>
</feature>
<evidence type="ECO:0000313" key="17">
    <source>
        <dbReference type="EMBL" id="MBK1725969.1"/>
    </source>
</evidence>
<feature type="domain" description="Membrane insertase YidC N-terminal" evidence="16">
    <location>
        <begin position="79"/>
        <end position="351"/>
    </location>
</feature>
<dbReference type="Pfam" id="PF14849">
    <property type="entry name" value="YidC_periplas"/>
    <property type="match status" value="1"/>
</dbReference>
<proteinExistence type="inferred from homology"/>
<feature type="transmembrane region" description="Helical" evidence="13">
    <location>
        <begin position="6"/>
        <end position="23"/>
    </location>
</feature>
<reference evidence="17 18" key="1">
    <citation type="journal article" date="2020" name="Microorganisms">
        <title>Osmotic Adaptation and Compatible Solute Biosynthesis of Phototrophic Bacteria as Revealed from Genome Analyses.</title>
        <authorList>
            <person name="Imhoff J.F."/>
            <person name="Rahn T."/>
            <person name="Kunzel S."/>
            <person name="Keller A."/>
            <person name="Neulinger S.C."/>
        </authorList>
    </citation>
    <scope>NUCLEOTIDE SEQUENCE [LARGE SCALE GENOMIC DNA]</scope>
    <source>
        <strain evidence="17 18">DSM 15116</strain>
    </source>
</reference>
<evidence type="ECO:0000256" key="12">
    <source>
        <dbReference type="ARBA" id="ARBA00033342"/>
    </source>
</evidence>
<dbReference type="PANTHER" id="PTHR12428:SF65">
    <property type="entry name" value="CYTOCHROME C OXIDASE ASSEMBLY PROTEIN COX18, MITOCHONDRIAL"/>
    <property type="match status" value="1"/>
</dbReference>
<evidence type="ECO:0000256" key="6">
    <source>
        <dbReference type="ARBA" id="ARBA00022692"/>
    </source>
</evidence>
<feature type="transmembrane region" description="Helical" evidence="13">
    <location>
        <begin position="473"/>
        <end position="490"/>
    </location>
</feature>
<dbReference type="CDD" id="cd19961">
    <property type="entry name" value="EcYidC-like_peri"/>
    <property type="match status" value="1"/>
</dbReference>
<dbReference type="PRINTS" id="PR01900">
    <property type="entry name" value="YIDCPROTEIN"/>
</dbReference>
<evidence type="ECO:0000256" key="7">
    <source>
        <dbReference type="ARBA" id="ARBA00022927"/>
    </source>
</evidence>
<keyword evidence="5 13" id="KW-1003">Cell membrane</keyword>
<accession>A0ABS1E573</accession>
<dbReference type="PRINTS" id="PR00701">
    <property type="entry name" value="60KDINNERMP"/>
</dbReference>
<evidence type="ECO:0000256" key="9">
    <source>
        <dbReference type="ARBA" id="ARBA00023136"/>
    </source>
</evidence>
<gene>
    <name evidence="13" type="primary">yidC</name>
    <name evidence="17" type="ORF">CKO13_02825</name>
</gene>
<dbReference type="InterPro" id="IPR038221">
    <property type="entry name" value="YidC_periplasmic_sf"/>
</dbReference>
<evidence type="ECO:0000256" key="3">
    <source>
        <dbReference type="ARBA" id="ARBA00015325"/>
    </source>
</evidence>
<evidence type="ECO:0000256" key="10">
    <source>
        <dbReference type="ARBA" id="ARBA00023186"/>
    </source>
</evidence>
<feature type="transmembrane region" description="Helical" evidence="13">
    <location>
        <begin position="502"/>
        <end position="526"/>
    </location>
</feature>
<keyword evidence="10 13" id="KW-0143">Chaperone</keyword>
<dbReference type="Pfam" id="PF02096">
    <property type="entry name" value="60KD_IMP"/>
    <property type="match status" value="1"/>
</dbReference>
<keyword evidence="18" id="KW-1185">Reference proteome</keyword>
<feature type="region of interest" description="Disordered" evidence="14">
    <location>
        <begin position="31"/>
        <end position="79"/>
    </location>
</feature>
<evidence type="ECO:0000256" key="14">
    <source>
        <dbReference type="SAM" id="MobiDB-lite"/>
    </source>
</evidence>
<evidence type="ECO:0000256" key="2">
    <source>
        <dbReference type="ARBA" id="ARBA00010527"/>
    </source>
</evidence>
<keyword evidence="8 13" id="KW-1133">Transmembrane helix</keyword>
<dbReference type="Gene3D" id="2.70.98.90">
    <property type="match status" value="1"/>
</dbReference>
<dbReference type="InterPro" id="IPR001708">
    <property type="entry name" value="YidC/ALB3/OXA1/COX18"/>
</dbReference>
<dbReference type="InterPro" id="IPR028053">
    <property type="entry name" value="Membr_insert_YidC_N"/>
</dbReference>
<comment type="subcellular location">
    <subcellularLocation>
        <location evidence="1">Cell inner membrane</location>
        <topology evidence="1">Multi-pass membrane protein</topology>
    </subcellularLocation>
    <subcellularLocation>
        <location evidence="13">Cell membrane</location>
        <topology evidence="13">Multi-pass membrane protein</topology>
    </subcellularLocation>
</comment>
<evidence type="ECO:0000256" key="11">
    <source>
        <dbReference type="ARBA" id="ARBA00033245"/>
    </source>
</evidence>
<dbReference type="RefSeq" id="WP_200256607.1">
    <property type="nucleotide sequence ID" value="NZ_NRSH01000017.1"/>
</dbReference>
<comment type="caution">
    <text evidence="17">The sequence shown here is derived from an EMBL/GenBank/DDBJ whole genome shotgun (WGS) entry which is preliminary data.</text>
</comment>
<dbReference type="NCBIfam" id="NF002353">
    <property type="entry name" value="PRK01318.1-4"/>
    <property type="match status" value="1"/>
</dbReference>
<organism evidence="17 18">
    <name type="scientific">Halorhodospira neutriphila</name>
    <dbReference type="NCBI Taxonomy" id="168379"/>
    <lineage>
        <taxon>Bacteria</taxon>
        <taxon>Pseudomonadati</taxon>
        <taxon>Pseudomonadota</taxon>
        <taxon>Gammaproteobacteria</taxon>
        <taxon>Chromatiales</taxon>
        <taxon>Ectothiorhodospiraceae</taxon>
        <taxon>Halorhodospira</taxon>
    </lineage>
</organism>